<organism evidence="1 2">
    <name type="scientific">Gynuella sunshinyii YC6258</name>
    <dbReference type="NCBI Taxonomy" id="1445510"/>
    <lineage>
        <taxon>Bacteria</taxon>
        <taxon>Pseudomonadati</taxon>
        <taxon>Pseudomonadota</taxon>
        <taxon>Gammaproteobacteria</taxon>
        <taxon>Oceanospirillales</taxon>
        <taxon>Saccharospirillaceae</taxon>
        <taxon>Gynuella</taxon>
    </lineage>
</organism>
<dbReference type="Proteomes" id="UP000032266">
    <property type="component" value="Chromosome"/>
</dbReference>
<dbReference type="EMBL" id="CP007142">
    <property type="protein sequence ID" value="AJQ93382.1"/>
    <property type="molecule type" value="Genomic_DNA"/>
</dbReference>
<proteinExistence type="predicted"/>
<sequence>MAFQFSVFFVRGCDEKAIAVYEDVACIKSFDKPFSGIGISIPKFTSKDPELDELLALSKTLGLDESGDWAFMIYECFGGSIDYLYGYQNRKGAIYGPITEPSLEKVEDTYVEFMHNFGVGKNKALKFEPFERGYFDA</sequence>
<keyword evidence="2" id="KW-1185">Reference proteome</keyword>
<name>A0A0C5VFN8_9GAMM</name>
<dbReference type="KEGG" id="gsn:YC6258_01334"/>
<gene>
    <name evidence="1" type="ORF">YC6258_01334</name>
</gene>
<evidence type="ECO:0000313" key="2">
    <source>
        <dbReference type="Proteomes" id="UP000032266"/>
    </source>
</evidence>
<dbReference type="RefSeq" id="WP_052830097.1">
    <property type="nucleotide sequence ID" value="NZ_CP007142.1"/>
</dbReference>
<accession>A0A0C5VFN8</accession>
<protein>
    <submittedName>
        <fullName evidence="1">Uncharacterized protein</fullName>
    </submittedName>
</protein>
<dbReference type="HOGENOM" id="CLU_1862358_0_0_6"/>
<dbReference type="OrthoDB" id="6699420at2"/>
<dbReference type="AlphaFoldDB" id="A0A0C5VFN8"/>
<evidence type="ECO:0000313" key="1">
    <source>
        <dbReference type="EMBL" id="AJQ93382.1"/>
    </source>
</evidence>
<reference evidence="1 2" key="1">
    <citation type="submission" date="2014-01" db="EMBL/GenBank/DDBJ databases">
        <title>Full genme sequencing of cellulolytic bacterium Gynuella sunshinyii YC6258T gen. nov., sp. nov.</title>
        <authorList>
            <person name="Khan H."/>
            <person name="Chung E.J."/>
            <person name="Chung Y.R."/>
        </authorList>
    </citation>
    <scope>NUCLEOTIDE SEQUENCE [LARGE SCALE GENOMIC DNA]</scope>
    <source>
        <strain evidence="1 2">YC6258</strain>
    </source>
</reference>
<dbReference type="STRING" id="1445510.YC6258_01334"/>